<dbReference type="InterPro" id="IPR029071">
    <property type="entry name" value="Ubiquitin-like_domsf"/>
</dbReference>
<comment type="caution">
    <text evidence="2">The sequence shown here is derived from an EMBL/GenBank/DDBJ whole genome shotgun (WGS) entry which is preliminary data.</text>
</comment>
<evidence type="ECO:0000313" key="3">
    <source>
        <dbReference type="Proteomes" id="UP000182190"/>
    </source>
</evidence>
<proteinExistence type="predicted"/>
<feature type="domain" description="Ubiquitin-like" evidence="1">
    <location>
        <begin position="33"/>
        <end position="112"/>
    </location>
</feature>
<keyword evidence="3" id="KW-1185">Reference proteome</keyword>
<dbReference type="InterPro" id="IPR000626">
    <property type="entry name" value="Ubiquitin-like_dom"/>
</dbReference>
<dbReference type="Gene3D" id="3.10.20.90">
    <property type="entry name" value="Phosphatidylinositol 3-kinase Catalytic Subunit, Chain A, domain 1"/>
    <property type="match status" value="1"/>
</dbReference>
<reference evidence="2" key="1">
    <citation type="submission" date="2019-10" db="EMBL/GenBank/DDBJ databases">
        <authorList>
            <consortium name="Genoscope - CEA"/>
            <person name="William W."/>
        </authorList>
    </citation>
    <scope>NUCLEOTIDE SEQUENCE [LARGE SCALE GENOMIC DNA]</scope>
    <source>
        <strain evidence="2">BBR_PRJEB10994</strain>
    </source>
</reference>
<dbReference type="PROSITE" id="PS50053">
    <property type="entry name" value="UBIQUITIN_2"/>
    <property type="match status" value="1"/>
</dbReference>
<evidence type="ECO:0000259" key="1">
    <source>
        <dbReference type="PROSITE" id="PS50053"/>
    </source>
</evidence>
<dbReference type="AlphaFoldDB" id="A0A7Z9BXL6"/>
<protein>
    <recommendedName>
        <fullName evidence="1">Ubiquitin-like domain-containing protein</fullName>
    </recommendedName>
</protein>
<dbReference type="EMBL" id="CZCS02000197">
    <property type="protein sequence ID" value="VXD21271.1"/>
    <property type="molecule type" value="Genomic_DNA"/>
</dbReference>
<dbReference type="Proteomes" id="UP000182190">
    <property type="component" value="Unassembled WGS sequence"/>
</dbReference>
<accession>A0A7Z9BXL6</accession>
<evidence type="ECO:0000313" key="2">
    <source>
        <dbReference type="EMBL" id="VXD21271.1"/>
    </source>
</evidence>
<name>A0A7Z9BXL6_9CYAN</name>
<sequence length="112" mass="12334">MSTRERDTTLQDLERSNRNSVLSNLGVSMSDSISLVIRSADQTRKASVTLPKNLSVEELVQATQQRWNLPGKTSYAVRLERTGQQLDPGTTLGTVGVMENDVLEVYPILEAG</sequence>
<organism evidence="2 3">
    <name type="scientific">Planktothrix paucivesiculata PCC 9631</name>
    <dbReference type="NCBI Taxonomy" id="671071"/>
    <lineage>
        <taxon>Bacteria</taxon>
        <taxon>Bacillati</taxon>
        <taxon>Cyanobacteriota</taxon>
        <taxon>Cyanophyceae</taxon>
        <taxon>Oscillatoriophycideae</taxon>
        <taxon>Oscillatoriales</taxon>
        <taxon>Microcoleaceae</taxon>
        <taxon>Planktothrix</taxon>
    </lineage>
</organism>
<dbReference type="SUPFAM" id="SSF54236">
    <property type="entry name" value="Ubiquitin-like"/>
    <property type="match status" value="1"/>
</dbReference>
<gene>
    <name evidence="2" type="ORF">PL9631_560015</name>
</gene>